<dbReference type="GO" id="GO:0005886">
    <property type="term" value="C:plasma membrane"/>
    <property type="evidence" value="ECO:0007669"/>
    <property type="project" value="UniProtKB-SubCell"/>
</dbReference>
<evidence type="ECO:0000256" key="7">
    <source>
        <dbReference type="ARBA" id="ARBA00022741"/>
    </source>
</evidence>
<dbReference type="InterPro" id="IPR004358">
    <property type="entry name" value="Sig_transdc_His_kin-like_C"/>
</dbReference>
<dbReference type="Gene3D" id="1.10.287.130">
    <property type="match status" value="1"/>
</dbReference>
<dbReference type="CDD" id="cd00130">
    <property type="entry name" value="PAS"/>
    <property type="match status" value="5"/>
</dbReference>
<proteinExistence type="predicted"/>
<dbReference type="SUPFAM" id="SSF55785">
    <property type="entry name" value="PYP-like sensor domain (PAS domain)"/>
    <property type="match status" value="5"/>
</dbReference>
<organism evidence="16 17">
    <name type="scientific">Labilibaculum antarcticum</name>
    <dbReference type="NCBI Taxonomy" id="1717717"/>
    <lineage>
        <taxon>Bacteria</taxon>
        <taxon>Pseudomonadati</taxon>
        <taxon>Bacteroidota</taxon>
        <taxon>Bacteroidia</taxon>
        <taxon>Marinilabiliales</taxon>
        <taxon>Marinifilaceae</taxon>
        <taxon>Labilibaculum</taxon>
    </lineage>
</organism>
<keyword evidence="6" id="KW-0808">Transferase</keyword>
<evidence type="ECO:0000256" key="9">
    <source>
        <dbReference type="ARBA" id="ARBA00022840"/>
    </source>
</evidence>
<feature type="domain" description="PAC" evidence="15">
    <location>
        <begin position="200"/>
        <end position="252"/>
    </location>
</feature>
<dbReference type="Gene3D" id="1.20.120.1640">
    <property type="match status" value="3"/>
</dbReference>
<dbReference type="EC" id="2.7.13.3" evidence="3"/>
<keyword evidence="7" id="KW-0547">Nucleotide-binding</keyword>
<dbReference type="InterPro" id="IPR003594">
    <property type="entry name" value="HATPase_dom"/>
</dbReference>
<feature type="domain" description="PAC" evidence="15">
    <location>
        <begin position="83"/>
        <end position="135"/>
    </location>
</feature>
<evidence type="ECO:0000313" key="17">
    <source>
        <dbReference type="Proteomes" id="UP000218267"/>
    </source>
</evidence>
<keyword evidence="17" id="KW-1185">Reference proteome</keyword>
<dbReference type="PRINTS" id="PR00344">
    <property type="entry name" value="BCTRLSENSOR"/>
</dbReference>
<dbReference type="PROSITE" id="PS50112">
    <property type="entry name" value="PAS"/>
    <property type="match status" value="5"/>
</dbReference>
<sequence length="1053" mass="119218">MKSTLKDSDRNQNNYARSLIEASLDPLVTISAEGKIMDVNEASVKVTGIPRKKLIDTDFSNYFTDPKKAREGYLQVFEKGFVADYPLSIKHKDGHLTDVLYNASVYKDDKGNVLGVFAAARDVTQQKQSSQYARSLIEASLDPLVTISAEGKIMDVNEASVKVTGIPRKKLIDTDFSNYFTDPKKAREGYLQVFEKGFVADYPLSIKHKDGHLTDVLYNASVYKDDKGNVLGVFAAARDVTQQKQSSQYARSLIEASLDPLVTISAEGKITDVNEASVKVTGIPRKKLIDTDFSNYFTDPKKAREGYLQVFEKGFVADYPLSIKHKDGHLTDVLYNASVYKDDKGNVLGVFAAARDVTEQKWAIELRNVNKELAFQNEEKEKRAAELAVANKELAFQNREKEKRADELFMANKELAFQNKEKEKRAAELSIANKELAFQNKEKEKRAGELFIANQKLVIENREKEKRADELFFANKELVYQNEEKEKRAAELSIANKELVFQNKEKEKRAAELIIADKEVVFQHEEKEKRAAELVISHKEFTFQQEESEVRFKTIFNEAPIGIALIDSLSGKLYNVNLMFAKIVGRTNKQMANIDWMSITHPDDLQLDLDNMAKLLAGEISGFEMEKRYILPDGSFVWVDMTISPILHDDKSHPLHLCMINNITELKRKAADLSLANEERRKVNEYLENLINSASAPIIVWDRNYKITSFNKAFENITGRIEKEVIGESLEILFPPASVDNSMYLIKKTLEGEQMEVDEMNIAHIDGSVRIILWNSANIMSSDGKTPIATIAQGNDITLRKQAEAKITKMNKNLEQRVIERTFQLESANKELEAFSYSVSHDLRAPLRHIGGFVDLLMKNNSDQLNDNGLRYLNIISESSKEMGNLIDALLSFSRLGRSELKGTKLNTKTMVKRVLKTFTKELAGRNIEIKIADLPDSWGDENLLNQVWMNLISNALKYSRKLDKAVIEIGGKMEDDKTIFYVKDNGVGFDMKYADKLFGVFQRLHKAKDFEGIGIGLANVNRIVLKHGGKCWAESEIDKGATFFFSNPINNS</sequence>
<dbReference type="Pfam" id="PF02518">
    <property type="entry name" value="HATPase_c"/>
    <property type="match status" value="1"/>
</dbReference>
<feature type="coiled-coil region" evidence="12">
    <location>
        <begin position="366"/>
        <end position="395"/>
    </location>
</feature>
<reference evidence="16 17" key="1">
    <citation type="journal article" date="2018" name="Mar. Genomics">
        <title>Complete genome sequence of Marinifilaceae bacterium strain SPP2, isolated from the Antarctic marine sediment.</title>
        <authorList>
            <person name="Watanabe M."/>
            <person name="Kojima H."/>
            <person name="Fukui M."/>
        </authorList>
    </citation>
    <scope>NUCLEOTIDE SEQUENCE [LARGE SCALE GENOMIC DNA]</scope>
    <source>
        <strain evidence="16 17">SPP2</strain>
    </source>
</reference>
<keyword evidence="12" id="KW-0175">Coiled coil</keyword>
<keyword evidence="9" id="KW-0067">ATP-binding</keyword>
<dbReference type="Pfam" id="PF08447">
    <property type="entry name" value="PAS_3"/>
    <property type="match status" value="1"/>
</dbReference>
<feature type="domain" description="PAC" evidence="15">
    <location>
        <begin position="317"/>
        <end position="369"/>
    </location>
</feature>
<dbReference type="NCBIfam" id="TIGR00229">
    <property type="entry name" value="sensory_box"/>
    <property type="match status" value="5"/>
</dbReference>
<dbReference type="PROSITE" id="PS50109">
    <property type="entry name" value="HIS_KIN"/>
    <property type="match status" value="1"/>
</dbReference>
<dbReference type="SMART" id="SM00091">
    <property type="entry name" value="PAS"/>
    <property type="match status" value="5"/>
</dbReference>
<evidence type="ECO:0000259" key="14">
    <source>
        <dbReference type="PROSITE" id="PS50112"/>
    </source>
</evidence>
<keyword evidence="10" id="KW-0902">Two-component regulatory system</keyword>
<feature type="domain" description="PAC" evidence="15">
    <location>
        <begin position="623"/>
        <end position="675"/>
    </location>
</feature>
<dbReference type="Pfam" id="PF13426">
    <property type="entry name" value="PAS_9"/>
    <property type="match status" value="3"/>
</dbReference>
<dbReference type="Gene3D" id="3.30.565.10">
    <property type="entry name" value="Histidine kinase-like ATPase, C-terminal domain"/>
    <property type="match status" value="1"/>
</dbReference>
<comment type="subcellular location">
    <subcellularLocation>
        <location evidence="2">Cell membrane</location>
    </subcellularLocation>
</comment>
<evidence type="ECO:0000313" key="16">
    <source>
        <dbReference type="EMBL" id="BAX80056.1"/>
    </source>
</evidence>
<protein>
    <recommendedName>
        <fullName evidence="3">histidine kinase</fullName>
        <ecNumber evidence="3">2.7.13.3</ecNumber>
    </recommendedName>
</protein>
<dbReference type="InterPro" id="IPR013655">
    <property type="entry name" value="PAS_fold_3"/>
</dbReference>
<evidence type="ECO:0000259" key="13">
    <source>
        <dbReference type="PROSITE" id="PS50109"/>
    </source>
</evidence>
<keyword evidence="5" id="KW-0597">Phosphoprotein</keyword>
<dbReference type="AlphaFoldDB" id="A0A1Y1CI59"/>
<accession>A0A1Y1CI59</accession>
<feature type="domain" description="PAC" evidence="15">
    <location>
        <begin position="756"/>
        <end position="809"/>
    </location>
</feature>
<evidence type="ECO:0000256" key="8">
    <source>
        <dbReference type="ARBA" id="ARBA00022777"/>
    </source>
</evidence>
<dbReference type="InterPro" id="IPR001610">
    <property type="entry name" value="PAC"/>
</dbReference>
<dbReference type="Gene3D" id="3.30.450.20">
    <property type="entry name" value="PAS domain"/>
    <property type="match status" value="2"/>
</dbReference>
<feature type="domain" description="PAS" evidence="14">
    <location>
        <begin position="246"/>
        <end position="301"/>
    </location>
</feature>
<feature type="domain" description="PAS" evidence="14">
    <location>
        <begin position="548"/>
        <end position="619"/>
    </location>
</feature>
<feature type="domain" description="PAS" evidence="14">
    <location>
        <begin position="129"/>
        <end position="184"/>
    </location>
</feature>
<evidence type="ECO:0000256" key="1">
    <source>
        <dbReference type="ARBA" id="ARBA00000085"/>
    </source>
</evidence>
<evidence type="ECO:0000256" key="2">
    <source>
        <dbReference type="ARBA" id="ARBA00004236"/>
    </source>
</evidence>
<comment type="catalytic activity">
    <reaction evidence="1">
        <text>ATP + protein L-histidine = ADP + protein N-phospho-L-histidine.</text>
        <dbReference type="EC" id="2.7.13.3"/>
    </reaction>
</comment>
<evidence type="ECO:0000256" key="10">
    <source>
        <dbReference type="ARBA" id="ARBA00023012"/>
    </source>
</evidence>
<dbReference type="InterPro" id="IPR000700">
    <property type="entry name" value="PAS-assoc_C"/>
</dbReference>
<dbReference type="SMART" id="SM00387">
    <property type="entry name" value="HATPase_c"/>
    <property type="match status" value="1"/>
</dbReference>
<dbReference type="GO" id="GO:0005524">
    <property type="term" value="F:ATP binding"/>
    <property type="evidence" value="ECO:0007669"/>
    <property type="project" value="UniProtKB-KW"/>
</dbReference>
<dbReference type="Proteomes" id="UP000218267">
    <property type="component" value="Chromosome"/>
</dbReference>
<dbReference type="FunFam" id="3.30.565.10:FF:000023">
    <property type="entry name" value="PAS domain-containing sensor histidine kinase"/>
    <property type="match status" value="1"/>
</dbReference>
<dbReference type="OrthoDB" id="1931120at2"/>
<evidence type="ECO:0000256" key="3">
    <source>
        <dbReference type="ARBA" id="ARBA00012438"/>
    </source>
</evidence>
<dbReference type="InterPro" id="IPR003661">
    <property type="entry name" value="HisK_dim/P_dom"/>
</dbReference>
<dbReference type="PANTHER" id="PTHR43304:SF1">
    <property type="entry name" value="PAC DOMAIN-CONTAINING PROTEIN"/>
    <property type="match status" value="1"/>
</dbReference>
<feature type="domain" description="PAS" evidence="14">
    <location>
        <begin position="683"/>
        <end position="753"/>
    </location>
</feature>
<dbReference type="Pfam" id="PF00512">
    <property type="entry name" value="HisKA"/>
    <property type="match status" value="1"/>
</dbReference>
<name>A0A1Y1CI59_9BACT</name>
<dbReference type="FunFam" id="1.10.287.130:FF:000070">
    <property type="entry name" value="Histidine kinase sensor protein"/>
    <property type="match status" value="1"/>
</dbReference>
<dbReference type="InterPro" id="IPR036890">
    <property type="entry name" value="HATPase_C_sf"/>
</dbReference>
<dbReference type="PROSITE" id="PS50113">
    <property type="entry name" value="PAC"/>
    <property type="match status" value="5"/>
</dbReference>
<dbReference type="KEGG" id="mbas:ALGA_1681"/>
<dbReference type="SUPFAM" id="SSF55874">
    <property type="entry name" value="ATPase domain of HSP90 chaperone/DNA topoisomerase II/histidine kinase"/>
    <property type="match status" value="1"/>
</dbReference>
<dbReference type="GO" id="GO:0000155">
    <property type="term" value="F:phosphorelay sensor kinase activity"/>
    <property type="evidence" value="ECO:0007669"/>
    <property type="project" value="InterPro"/>
</dbReference>
<evidence type="ECO:0000256" key="6">
    <source>
        <dbReference type="ARBA" id="ARBA00022679"/>
    </source>
</evidence>
<reference evidence="17" key="2">
    <citation type="journal article" date="2020" name="Antonie Van Leeuwenhoek">
        <title>Labilibaculum antarcticum sp. nov., a novel facultative anaerobic, psychrotorelant bacterium isolated from marine sediment of Antarctica.</title>
        <authorList>
            <person name="Watanabe M."/>
            <person name="Kojima H."/>
            <person name="Fukui M."/>
        </authorList>
    </citation>
    <scope>NUCLEOTIDE SEQUENCE [LARGE SCALE GENOMIC DNA]</scope>
    <source>
        <strain evidence="17">SPP2</strain>
    </source>
</reference>
<evidence type="ECO:0000259" key="15">
    <source>
        <dbReference type="PROSITE" id="PS50113"/>
    </source>
</evidence>
<feature type="domain" description="Histidine kinase" evidence="13">
    <location>
        <begin position="838"/>
        <end position="1052"/>
    </location>
</feature>
<dbReference type="SMART" id="SM00388">
    <property type="entry name" value="HisKA"/>
    <property type="match status" value="1"/>
</dbReference>
<evidence type="ECO:0000256" key="12">
    <source>
        <dbReference type="SAM" id="Coils"/>
    </source>
</evidence>
<keyword evidence="11" id="KW-0472">Membrane</keyword>
<evidence type="ECO:0000256" key="5">
    <source>
        <dbReference type="ARBA" id="ARBA00022553"/>
    </source>
</evidence>
<dbReference type="InterPro" id="IPR036097">
    <property type="entry name" value="HisK_dim/P_sf"/>
</dbReference>
<evidence type="ECO:0000256" key="4">
    <source>
        <dbReference type="ARBA" id="ARBA00022475"/>
    </source>
</evidence>
<dbReference type="SMART" id="SM00086">
    <property type="entry name" value="PAC"/>
    <property type="match status" value="5"/>
</dbReference>
<gene>
    <name evidence="16" type="ORF">ALGA_1681</name>
</gene>
<evidence type="ECO:0000256" key="11">
    <source>
        <dbReference type="ARBA" id="ARBA00023136"/>
    </source>
</evidence>
<dbReference type="CDD" id="cd00082">
    <property type="entry name" value="HisKA"/>
    <property type="match status" value="1"/>
</dbReference>
<dbReference type="GO" id="GO:0006355">
    <property type="term" value="P:regulation of DNA-templated transcription"/>
    <property type="evidence" value="ECO:0007669"/>
    <property type="project" value="InterPro"/>
</dbReference>
<dbReference type="InterPro" id="IPR052162">
    <property type="entry name" value="Sensor_kinase/Photoreceptor"/>
</dbReference>
<keyword evidence="8" id="KW-0418">Kinase</keyword>
<dbReference type="PANTHER" id="PTHR43304">
    <property type="entry name" value="PHYTOCHROME-LIKE PROTEIN CPH1"/>
    <property type="match status" value="1"/>
</dbReference>
<dbReference type="InterPro" id="IPR013767">
    <property type="entry name" value="PAS_fold"/>
</dbReference>
<dbReference type="EMBL" id="AP018042">
    <property type="protein sequence ID" value="BAX80056.1"/>
    <property type="molecule type" value="Genomic_DNA"/>
</dbReference>
<dbReference type="SUPFAM" id="SSF47384">
    <property type="entry name" value="Homodimeric domain of signal transducing histidine kinase"/>
    <property type="match status" value="1"/>
</dbReference>
<feature type="domain" description="PAS" evidence="14">
    <location>
        <begin position="12"/>
        <end position="67"/>
    </location>
</feature>
<dbReference type="InterPro" id="IPR005467">
    <property type="entry name" value="His_kinase_dom"/>
</dbReference>
<dbReference type="InterPro" id="IPR000014">
    <property type="entry name" value="PAS"/>
</dbReference>
<dbReference type="InterPro" id="IPR035965">
    <property type="entry name" value="PAS-like_dom_sf"/>
</dbReference>
<dbReference type="RefSeq" id="WP_096428931.1">
    <property type="nucleotide sequence ID" value="NZ_AP018042.1"/>
</dbReference>
<keyword evidence="4" id="KW-1003">Cell membrane</keyword>
<dbReference type="Pfam" id="PF00989">
    <property type="entry name" value="PAS"/>
    <property type="match status" value="1"/>
</dbReference>